<comment type="caution">
    <text evidence="2">The sequence shown here is derived from an EMBL/GenBank/DDBJ whole genome shotgun (WGS) entry which is preliminary data.</text>
</comment>
<feature type="region of interest" description="Disordered" evidence="1">
    <location>
        <begin position="76"/>
        <end position="120"/>
    </location>
</feature>
<protein>
    <submittedName>
        <fullName evidence="2">Uncharacterized protein</fullName>
    </submittedName>
</protein>
<name>A0AAN8JNU4_PATCE</name>
<gene>
    <name evidence="2" type="ORF">SNE40_013165</name>
</gene>
<evidence type="ECO:0000313" key="2">
    <source>
        <dbReference type="EMBL" id="KAK6178369.1"/>
    </source>
</evidence>
<dbReference type="AlphaFoldDB" id="A0AAN8JNU4"/>
<sequence length="120" mass="13883">MQLTDDPDKRCYPFDEHLYCRSCHILKLNQQFPGEQFYFDPKTSNIQSNRLDDSGNVTIRACLPTSYAAFSMPGFSTMNNPNLPNDEHDYEQYNSPNYSPPPQPSYPPPKLSTKYHITEL</sequence>
<organism evidence="2 3">
    <name type="scientific">Patella caerulea</name>
    <name type="common">Rayed Mediterranean limpet</name>
    <dbReference type="NCBI Taxonomy" id="87958"/>
    <lineage>
        <taxon>Eukaryota</taxon>
        <taxon>Metazoa</taxon>
        <taxon>Spiralia</taxon>
        <taxon>Lophotrochozoa</taxon>
        <taxon>Mollusca</taxon>
        <taxon>Gastropoda</taxon>
        <taxon>Patellogastropoda</taxon>
        <taxon>Patelloidea</taxon>
        <taxon>Patellidae</taxon>
        <taxon>Patella</taxon>
    </lineage>
</organism>
<evidence type="ECO:0000256" key="1">
    <source>
        <dbReference type="SAM" id="MobiDB-lite"/>
    </source>
</evidence>
<feature type="compositionally biased region" description="Pro residues" evidence="1">
    <location>
        <begin position="98"/>
        <end position="110"/>
    </location>
</feature>
<evidence type="ECO:0000313" key="3">
    <source>
        <dbReference type="Proteomes" id="UP001347796"/>
    </source>
</evidence>
<accession>A0AAN8JNU4</accession>
<dbReference type="Proteomes" id="UP001347796">
    <property type="component" value="Unassembled WGS sequence"/>
</dbReference>
<reference evidence="2 3" key="1">
    <citation type="submission" date="2024-01" db="EMBL/GenBank/DDBJ databases">
        <title>The genome of the rayed Mediterranean limpet Patella caerulea (Linnaeus, 1758).</title>
        <authorList>
            <person name="Anh-Thu Weber A."/>
            <person name="Halstead-Nussloch G."/>
        </authorList>
    </citation>
    <scope>NUCLEOTIDE SEQUENCE [LARGE SCALE GENOMIC DNA]</scope>
    <source>
        <strain evidence="2">AATW-2023a</strain>
        <tissue evidence="2">Whole specimen</tissue>
    </source>
</reference>
<keyword evidence="3" id="KW-1185">Reference proteome</keyword>
<proteinExistence type="predicted"/>
<dbReference type="EMBL" id="JAZGQO010000009">
    <property type="protein sequence ID" value="KAK6178369.1"/>
    <property type="molecule type" value="Genomic_DNA"/>
</dbReference>